<comment type="caution">
    <text evidence="1">The sequence shown here is derived from an EMBL/GenBank/DDBJ whole genome shotgun (WGS) entry which is preliminary data.</text>
</comment>
<proteinExistence type="predicted"/>
<protein>
    <submittedName>
        <fullName evidence="1">Uncharacterized protein</fullName>
    </submittedName>
</protein>
<reference evidence="1 2" key="1">
    <citation type="submission" date="2022-11" db="EMBL/GenBank/DDBJ databases">
        <authorList>
            <person name="Caiyu Z."/>
        </authorList>
    </citation>
    <scope>NUCLEOTIDE SEQUENCE [LARGE SCALE GENOMIC DNA]</scope>
    <source>
        <strain evidence="1 2">YR-4</strain>
    </source>
</reference>
<keyword evidence="2" id="KW-1185">Reference proteome</keyword>
<evidence type="ECO:0000313" key="2">
    <source>
        <dbReference type="Proteomes" id="UP001082703"/>
    </source>
</evidence>
<dbReference type="Proteomes" id="UP001082703">
    <property type="component" value="Unassembled WGS sequence"/>
</dbReference>
<organism evidence="1 2">
    <name type="scientific">Caproiciproducens galactitolivorans</name>
    <dbReference type="NCBI Taxonomy" id="642589"/>
    <lineage>
        <taxon>Bacteria</taxon>
        <taxon>Bacillati</taxon>
        <taxon>Bacillota</taxon>
        <taxon>Clostridia</taxon>
        <taxon>Eubacteriales</taxon>
        <taxon>Acutalibacteraceae</taxon>
        <taxon>Caproiciproducens</taxon>
    </lineage>
</organism>
<accession>A0ABT4BUP9</accession>
<sequence>MQRKNLDENASLLNHIYKTTQLRLDAAQMILPQVWNEPPLRRQVERQKSDYLTLAEKTKQMLRENGRMPDSEKFLKKAVLRSSIRMNTLANKKPTHMAKVMISSTAAGISEMTKSLNRLDGAEISTKKLAEDYILNEQKNIDALKKPTWYA</sequence>
<dbReference type="RefSeq" id="WP_268058102.1">
    <property type="nucleotide sequence ID" value="NZ_JAPOHA010000006.1"/>
</dbReference>
<name>A0ABT4BUP9_9FIRM</name>
<dbReference type="EMBL" id="JAPOHA010000006">
    <property type="protein sequence ID" value="MCY1714055.1"/>
    <property type="molecule type" value="Genomic_DNA"/>
</dbReference>
<evidence type="ECO:0000313" key="1">
    <source>
        <dbReference type="EMBL" id="MCY1714055.1"/>
    </source>
</evidence>
<gene>
    <name evidence="1" type="ORF">OUY18_07300</name>
</gene>